<dbReference type="SMART" id="SM00679">
    <property type="entry name" value="CTNS"/>
    <property type="match status" value="2"/>
</dbReference>
<comment type="caution">
    <text evidence="8">The sequence shown here is derived from an EMBL/GenBank/DDBJ whole genome shotgun (WGS) entry which is preliminary data.</text>
</comment>
<proteinExistence type="inferred from homology"/>
<protein>
    <submittedName>
        <fullName evidence="8">PQ loop repeat-domain-containing protein</fullName>
    </submittedName>
</protein>
<comment type="subcellular location">
    <subcellularLocation>
        <location evidence="1">Membrane</location>
        <topology evidence="1">Multi-pass membrane protein</topology>
    </subcellularLocation>
</comment>
<evidence type="ECO:0000256" key="4">
    <source>
        <dbReference type="ARBA" id="ARBA00023136"/>
    </source>
</evidence>
<dbReference type="GO" id="GO:0098852">
    <property type="term" value="C:lytic vacuole membrane"/>
    <property type="evidence" value="ECO:0007669"/>
    <property type="project" value="UniProtKB-ARBA"/>
</dbReference>
<keyword evidence="4 7" id="KW-0472">Membrane</keyword>
<sequence length="243" mass="27153">MIAETSHISSMLGWVSLACWINVYSPQIYENYSLQSGEGLSVLFVLIWLLGDICNLVGAVLANLLPTVIILAIYYTLCDLVLMAQIYFYRRKQKSSARTSEEETPLLARSDSERKLSPMILALRYVGALIFVFATGLLAWWISHNTEQTEVPRDHPTPAMQWIVQLVGWTSAVLYLGSRIPQIVKNPQTRCEGLSPALFFFALGGNITYSLSIIVKSTEKDYLIVNASWLAGIALTVFLDLIV</sequence>
<evidence type="ECO:0000313" key="8">
    <source>
        <dbReference type="EMBL" id="KAJ7212034.1"/>
    </source>
</evidence>
<organism evidence="8 9">
    <name type="scientific">Mycena pura</name>
    <dbReference type="NCBI Taxonomy" id="153505"/>
    <lineage>
        <taxon>Eukaryota</taxon>
        <taxon>Fungi</taxon>
        <taxon>Dikarya</taxon>
        <taxon>Basidiomycota</taxon>
        <taxon>Agaricomycotina</taxon>
        <taxon>Agaricomycetes</taxon>
        <taxon>Agaricomycetidae</taxon>
        <taxon>Agaricales</taxon>
        <taxon>Marasmiineae</taxon>
        <taxon>Mycenaceae</taxon>
        <taxon>Mycena</taxon>
    </lineage>
</organism>
<dbReference type="GO" id="GO:0034486">
    <property type="term" value="P:vacuolar transmembrane transport"/>
    <property type="evidence" value="ECO:0007669"/>
    <property type="project" value="UniProtKB-ARBA"/>
</dbReference>
<evidence type="ECO:0000256" key="7">
    <source>
        <dbReference type="SAM" id="Phobius"/>
    </source>
</evidence>
<gene>
    <name evidence="8" type="ORF">GGX14DRAFT_621421</name>
</gene>
<evidence type="ECO:0000313" key="9">
    <source>
        <dbReference type="Proteomes" id="UP001219525"/>
    </source>
</evidence>
<evidence type="ECO:0000256" key="3">
    <source>
        <dbReference type="ARBA" id="ARBA00022989"/>
    </source>
</evidence>
<evidence type="ECO:0000256" key="6">
    <source>
        <dbReference type="ARBA" id="ARBA00050768"/>
    </source>
</evidence>
<dbReference type="GO" id="GO:0015174">
    <property type="term" value="F:basic amino acid transmembrane transporter activity"/>
    <property type="evidence" value="ECO:0007669"/>
    <property type="project" value="UniProtKB-ARBA"/>
</dbReference>
<comment type="catalytic activity">
    <reaction evidence="6">
        <text>L-histidine(out) + L-arginine(in) = L-histidine(in) + L-arginine(out)</text>
        <dbReference type="Rhea" id="RHEA:71063"/>
        <dbReference type="ChEBI" id="CHEBI:32682"/>
        <dbReference type="ChEBI" id="CHEBI:57595"/>
    </reaction>
</comment>
<dbReference type="Pfam" id="PF04193">
    <property type="entry name" value="PQ-loop"/>
    <property type="match status" value="2"/>
</dbReference>
<dbReference type="AlphaFoldDB" id="A0AAD6VH86"/>
<keyword evidence="2 7" id="KW-0812">Transmembrane</keyword>
<evidence type="ECO:0000256" key="1">
    <source>
        <dbReference type="ARBA" id="ARBA00004141"/>
    </source>
</evidence>
<keyword evidence="3 7" id="KW-1133">Transmembrane helix</keyword>
<feature type="non-terminal residue" evidence="8">
    <location>
        <position position="243"/>
    </location>
</feature>
<dbReference type="InterPro" id="IPR051415">
    <property type="entry name" value="LAAT-1"/>
</dbReference>
<dbReference type="PANTHER" id="PTHR16201">
    <property type="entry name" value="SEVEN TRANSMEMBRANE PROTEIN 1-RELATED"/>
    <property type="match status" value="1"/>
</dbReference>
<dbReference type="PANTHER" id="PTHR16201:SF44">
    <property type="entry name" value="SEVEN TRANSMEMBRANE PROTEIN 1"/>
    <property type="match status" value="1"/>
</dbReference>
<dbReference type="FunFam" id="1.20.1280.290:FF:000009">
    <property type="entry name" value="PQ loop repeat family protein"/>
    <property type="match status" value="1"/>
</dbReference>
<evidence type="ECO:0000256" key="5">
    <source>
        <dbReference type="ARBA" id="ARBA00038039"/>
    </source>
</evidence>
<feature type="transmembrane region" description="Helical" evidence="7">
    <location>
        <begin position="162"/>
        <end position="178"/>
    </location>
</feature>
<name>A0AAD6VH86_9AGAR</name>
<feature type="transmembrane region" description="Helical" evidence="7">
    <location>
        <begin position="222"/>
        <end position="242"/>
    </location>
</feature>
<dbReference type="InterPro" id="IPR006603">
    <property type="entry name" value="PQ-loop_rpt"/>
</dbReference>
<comment type="similarity">
    <text evidence="5">Belongs to the laat-1 family.</text>
</comment>
<dbReference type="EMBL" id="JARJCW010000024">
    <property type="protein sequence ID" value="KAJ7212034.1"/>
    <property type="molecule type" value="Genomic_DNA"/>
</dbReference>
<evidence type="ECO:0000256" key="2">
    <source>
        <dbReference type="ARBA" id="ARBA00022692"/>
    </source>
</evidence>
<feature type="transmembrane region" description="Helical" evidence="7">
    <location>
        <begin position="122"/>
        <end position="142"/>
    </location>
</feature>
<dbReference type="Proteomes" id="UP001219525">
    <property type="component" value="Unassembled WGS sequence"/>
</dbReference>
<dbReference type="Gene3D" id="1.20.1280.290">
    <property type="match status" value="2"/>
</dbReference>
<reference evidence="8" key="1">
    <citation type="submission" date="2023-03" db="EMBL/GenBank/DDBJ databases">
        <title>Massive genome expansion in bonnet fungi (Mycena s.s.) driven by repeated elements and novel gene families across ecological guilds.</title>
        <authorList>
            <consortium name="Lawrence Berkeley National Laboratory"/>
            <person name="Harder C.B."/>
            <person name="Miyauchi S."/>
            <person name="Viragh M."/>
            <person name="Kuo A."/>
            <person name="Thoen E."/>
            <person name="Andreopoulos B."/>
            <person name="Lu D."/>
            <person name="Skrede I."/>
            <person name="Drula E."/>
            <person name="Henrissat B."/>
            <person name="Morin E."/>
            <person name="Kohler A."/>
            <person name="Barry K."/>
            <person name="LaButti K."/>
            <person name="Morin E."/>
            <person name="Salamov A."/>
            <person name="Lipzen A."/>
            <person name="Mereny Z."/>
            <person name="Hegedus B."/>
            <person name="Baldrian P."/>
            <person name="Stursova M."/>
            <person name="Weitz H."/>
            <person name="Taylor A."/>
            <person name="Grigoriev I.V."/>
            <person name="Nagy L.G."/>
            <person name="Martin F."/>
            <person name="Kauserud H."/>
        </authorList>
    </citation>
    <scope>NUCLEOTIDE SEQUENCE</scope>
    <source>
        <strain evidence="8">9144</strain>
    </source>
</reference>
<feature type="transmembrane region" description="Helical" evidence="7">
    <location>
        <begin position="198"/>
        <end position="216"/>
    </location>
</feature>
<feature type="transmembrane region" description="Helical" evidence="7">
    <location>
        <begin position="68"/>
        <end position="89"/>
    </location>
</feature>
<accession>A0AAD6VH86</accession>
<feature type="transmembrane region" description="Helical" evidence="7">
    <location>
        <begin position="41"/>
        <end position="62"/>
    </location>
</feature>
<keyword evidence="9" id="KW-1185">Reference proteome</keyword>